<dbReference type="PANTHER" id="PTHR33824">
    <property type="entry name" value="POLYKETIDE CYCLASE/DEHYDRASE AND LIPID TRANSPORT SUPERFAMILY PROTEIN"/>
    <property type="match status" value="1"/>
</dbReference>
<dbReference type="CDD" id="cd07817">
    <property type="entry name" value="SRPBCC_8"/>
    <property type="match status" value="1"/>
</dbReference>
<dbReference type="SUPFAM" id="SSF55961">
    <property type="entry name" value="Bet v1-like"/>
    <property type="match status" value="1"/>
</dbReference>
<comment type="caution">
    <text evidence="2">The sequence shown here is derived from an EMBL/GenBank/DDBJ whole genome shotgun (WGS) entry which is preliminary data.</text>
</comment>
<evidence type="ECO:0000313" key="2">
    <source>
        <dbReference type="EMBL" id="GAA2176550.1"/>
    </source>
</evidence>
<accession>A0ABP5MPJ6</accession>
<evidence type="ECO:0000313" key="3">
    <source>
        <dbReference type="Proteomes" id="UP001501599"/>
    </source>
</evidence>
<feature type="domain" description="Coenzyme Q-binding protein COQ10 START" evidence="1">
    <location>
        <begin position="10"/>
        <end position="128"/>
    </location>
</feature>
<keyword evidence="3" id="KW-1185">Reference proteome</keyword>
<proteinExistence type="predicted"/>
<dbReference type="InterPro" id="IPR023393">
    <property type="entry name" value="START-like_dom_sf"/>
</dbReference>
<dbReference type="RefSeq" id="WP_344344984.1">
    <property type="nucleotide sequence ID" value="NZ_BAAAQT010000008.1"/>
</dbReference>
<dbReference type="PANTHER" id="PTHR33824:SF7">
    <property type="entry name" value="POLYKETIDE CYCLASE_DEHYDRASE AND LIPID TRANSPORT SUPERFAMILY PROTEIN"/>
    <property type="match status" value="1"/>
</dbReference>
<dbReference type="EMBL" id="BAAAQT010000008">
    <property type="protein sequence ID" value="GAA2176550.1"/>
    <property type="molecule type" value="Genomic_DNA"/>
</dbReference>
<dbReference type="Pfam" id="PF03364">
    <property type="entry name" value="Polyketide_cyc"/>
    <property type="match status" value="1"/>
</dbReference>
<gene>
    <name evidence="2" type="ORF">GCM10009846_30790</name>
</gene>
<reference evidence="3" key="1">
    <citation type="journal article" date="2019" name="Int. J. Syst. Evol. Microbiol.">
        <title>The Global Catalogue of Microorganisms (GCM) 10K type strain sequencing project: providing services to taxonomists for standard genome sequencing and annotation.</title>
        <authorList>
            <consortium name="The Broad Institute Genomics Platform"/>
            <consortium name="The Broad Institute Genome Sequencing Center for Infectious Disease"/>
            <person name="Wu L."/>
            <person name="Ma J."/>
        </authorList>
    </citation>
    <scope>NUCLEOTIDE SEQUENCE [LARGE SCALE GENOMIC DNA]</scope>
    <source>
        <strain evidence="3">JCM 16026</strain>
    </source>
</reference>
<name>A0ABP5MPJ6_9MICO</name>
<dbReference type="Gene3D" id="3.30.530.20">
    <property type="match status" value="1"/>
</dbReference>
<protein>
    <submittedName>
        <fullName evidence="2">SRPBCC family protein</fullName>
    </submittedName>
</protein>
<organism evidence="2 3">
    <name type="scientific">Agrococcus versicolor</name>
    <dbReference type="NCBI Taxonomy" id="501482"/>
    <lineage>
        <taxon>Bacteria</taxon>
        <taxon>Bacillati</taxon>
        <taxon>Actinomycetota</taxon>
        <taxon>Actinomycetes</taxon>
        <taxon>Micrococcales</taxon>
        <taxon>Microbacteriaceae</taxon>
        <taxon>Agrococcus</taxon>
    </lineage>
</organism>
<evidence type="ECO:0000259" key="1">
    <source>
        <dbReference type="Pfam" id="PF03364"/>
    </source>
</evidence>
<sequence length="158" mass="17824">MATITEQIDVQAPISAVYGQWTQFETFPRFMEHVQKIEQLADDRLRWSVEIGGQRRDFDARITEQHPDERIAWASDGDVTHAGVVTFHRIDDDTTRVALQLDWEPEGFLEKVGAAVGIDDASVRGDLKRFKSLIEGKDGDADGRWDGDIDREADATGH</sequence>
<dbReference type="InterPro" id="IPR005031">
    <property type="entry name" value="COQ10_START"/>
</dbReference>
<dbReference type="Proteomes" id="UP001501599">
    <property type="component" value="Unassembled WGS sequence"/>
</dbReference>
<dbReference type="InterPro" id="IPR047137">
    <property type="entry name" value="ORF3"/>
</dbReference>